<name>A0A7X4HI15_9BURK</name>
<comment type="caution">
    <text evidence="3">The sequence shown here is derived from an EMBL/GenBank/DDBJ whole genome shotgun (WGS) entry which is preliminary data.</text>
</comment>
<dbReference type="InterPro" id="IPR012533">
    <property type="entry name" value="YcnI-copper_dom"/>
</dbReference>
<keyword evidence="4" id="KW-1185">Reference proteome</keyword>
<dbReference type="EMBL" id="WWCU01000046">
    <property type="protein sequence ID" value="MYN10847.1"/>
    <property type="molecule type" value="Genomic_DNA"/>
</dbReference>
<evidence type="ECO:0000256" key="1">
    <source>
        <dbReference type="SAM" id="SignalP"/>
    </source>
</evidence>
<protein>
    <submittedName>
        <fullName evidence="3">DUF1775 domain-containing protein</fullName>
    </submittedName>
</protein>
<proteinExistence type="predicted"/>
<gene>
    <name evidence="3" type="ORF">GTP77_26350</name>
</gene>
<dbReference type="AlphaFoldDB" id="A0A7X4HI15"/>
<dbReference type="RefSeq" id="WP_161075127.1">
    <property type="nucleotide sequence ID" value="NZ_CP086370.1"/>
</dbReference>
<organism evidence="3 4">
    <name type="scientific">Pseudoduganella aquatica</name>
    <dbReference type="NCBI Taxonomy" id="2660641"/>
    <lineage>
        <taxon>Bacteria</taxon>
        <taxon>Pseudomonadati</taxon>
        <taxon>Pseudomonadota</taxon>
        <taxon>Betaproteobacteria</taxon>
        <taxon>Burkholderiales</taxon>
        <taxon>Oxalobacteraceae</taxon>
        <taxon>Telluria group</taxon>
        <taxon>Pseudoduganella</taxon>
    </lineage>
</organism>
<dbReference type="Proteomes" id="UP000450676">
    <property type="component" value="Unassembled WGS sequence"/>
</dbReference>
<dbReference type="Pfam" id="PF07987">
    <property type="entry name" value="DUF1775"/>
    <property type="match status" value="1"/>
</dbReference>
<dbReference type="CDD" id="cd08545">
    <property type="entry name" value="YcnI_like"/>
    <property type="match status" value="1"/>
</dbReference>
<keyword evidence="1" id="KW-0732">Signal</keyword>
<reference evidence="3 4" key="1">
    <citation type="submission" date="2019-12" db="EMBL/GenBank/DDBJ databases">
        <title>Novel species isolated from a subtropical stream in China.</title>
        <authorList>
            <person name="Lu H."/>
        </authorList>
    </citation>
    <scope>NUCLEOTIDE SEQUENCE [LARGE SCALE GENOMIC DNA]</scope>
    <source>
        <strain evidence="3 4">FT127W</strain>
    </source>
</reference>
<accession>A0A7X4HI15</accession>
<feature type="chain" id="PRO_5030987600" evidence="1">
    <location>
        <begin position="19"/>
        <end position="170"/>
    </location>
</feature>
<dbReference type="Gene3D" id="2.60.40.2230">
    <property type="entry name" value="Uncharacterised protein YcnI-like PF07987, DUF1775"/>
    <property type="match status" value="1"/>
</dbReference>
<sequence>MKKTILCAALFVAAQAQAHVTLEQTTAVADSYQKLTFRVGHGCDGSPTKSITVMLPEAVTGAKPMPKPGWKIRTVEGPLSVPVESHGRKIATSVREVTWTGGPLEDAYFDEFTMQVKLPAEPGKQYFKIVQQCVKGSVAWDELPGEAGVKVKAPAPILNVLPAEGPVHQH</sequence>
<evidence type="ECO:0000313" key="4">
    <source>
        <dbReference type="Proteomes" id="UP000450676"/>
    </source>
</evidence>
<dbReference type="InterPro" id="IPR038507">
    <property type="entry name" value="YcnI-like_sf"/>
</dbReference>
<evidence type="ECO:0000313" key="3">
    <source>
        <dbReference type="EMBL" id="MYN10847.1"/>
    </source>
</evidence>
<evidence type="ECO:0000259" key="2">
    <source>
        <dbReference type="Pfam" id="PF07987"/>
    </source>
</evidence>
<feature type="domain" description="YncI copper-binding" evidence="2">
    <location>
        <begin position="19"/>
        <end position="160"/>
    </location>
</feature>
<feature type="signal peptide" evidence="1">
    <location>
        <begin position="1"/>
        <end position="18"/>
    </location>
</feature>